<feature type="transmembrane region" description="Helical" evidence="1">
    <location>
        <begin position="198"/>
        <end position="219"/>
    </location>
</feature>
<dbReference type="AlphaFoldDB" id="A0A1I3ISH1"/>
<feature type="transmembrane region" description="Helical" evidence="1">
    <location>
        <begin position="240"/>
        <end position="262"/>
    </location>
</feature>
<evidence type="ECO:0000313" key="4">
    <source>
        <dbReference type="Proteomes" id="UP000182829"/>
    </source>
</evidence>
<dbReference type="EMBL" id="FORO01000001">
    <property type="protein sequence ID" value="SFI50905.1"/>
    <property type="molecule type" value="Genomic_DNA"/>
</dbReference>
<feature type="transmembrane region" description="Helical" evidence="1">
    <location>
        <begin position="326"/>
        <end position="344"/>
    </location>
</feature>
<organism evidence="3 4">
    <name type="scientific">Natronobacterium gregoryi</name>
    <dbReference type="NCBI Taxonomy" id="44930"/>
    <lineage>
        <taxon>Archaea</taxon>
        <taxon>Methanobacteriati</taxon>
        <taxon>Methanobacteriota</taxon>
        <taxon>Stenosarchaea group</taxon>
        <taxon>Halobacteria</taxon>
        <taxon>Halobacteriales</taxon>
        <taxon>Natrialbaceae</taxon>
        <taxon>Natronobacterium</taxon>
    </lineage>
</organism>
<accession>A0A1I3ISH1</accession>
<keyword evidence="1" id="KW-0472">Membrane</keyword>
<dbReference type="Pfam" id="PF26514">
    <property type="entry name" value="DUF8173"/>
    <property type="match status" value="1"/>
</dbReference>
<feature type="domain" description="DUF8173" evidence="2">
    <location>
        <begin position="198"/>
        <end position="338"/>
    </location>
</feature>
<feature type="transmembrane region" description="Helical" evidence="1">
    <location>
        <begin position="301"/>
        <end position="320"/>
    </location>
</feature>
<name>A0A1I3ISH1_9EURY</name>
<dbReference type="OMA" id="ADRENRW"/>
<keyword evidence="1" id="KW-1133">Transmembrane helix</keyword>
<dbReference type="RefSeq" id="WP_005580821.1">
    <property type="nucleotide sequence ID" value="NZ_FORO01000001.1"/>
</dbReference>
<reference evidence="3 4" key="1">
    <citation type="submission" date="2016-10" db="EMBL/GenBank/DDBJ databases">
        <authorList>
            <person name="de Groot N.N."/>
        </authorList>
    </citation>
    <scope>NUCLEOTIDE SEQUENCE [LARGE SCALE GENOMIC DNA]</scope>
    <source>
        <strain evidence="3 4">SP2</strain>
    </source>
</reference>
<evidence type="ECO:0000256" key="1">
    <source>
        <dbReference type="SAM" id="Phobius"/>
    </source>
</evidence>
<dbReference type="OrthoDB" id="293642at2157"/>
<gene>
    <name evidence="3" type="ORF">SAMN05443661_10162</name>
</gene>
<evidence type="ECO:0000313" key="3">
    <source>
        <dbReference type="EMBL" id="SFI50905.1"/>
    </source>
</evidence>
<protein>
    <recommendedName>
        <fullName evidence="2">DUF8173 domain-containing protein</fullName>
    </recommendedName>
</protein>
<keyword evidence="1" id="KW-0812">Transmembrane</keyword>
<sequence length="362" mass="36297">MERNRSRVTVLALVGLLALSAGTGIVAAQSADGIFGSVVVEADETYDSVDGVAGSIVVHGTVTGDIAGVAGSVHVTEGATVDGSLEGAAGTVRIDGAVDGDVAVGAGHVEVSESAQIGGGLDAGAGALTIDGAVGGDVRAGAETIALGPNADVDGEFRYDAESFEEDPNATVTDGVVHDPSVGSTVDDLVDAFTVPTWLSVMYGVLANLLLGIVLLAVFPSFSRGVASRVAVDPLVSGGVGFLTLIAVPIAVALVAVTIVGIPLAIALALAFALVIWIGIVYGQYAVGAWVLGLVGVENRWLALVVGLAGFALLGLLPFVGSLLELIAFLLGIGALVLGLYGRYTRHSGRGRQTTFGELPRS</sequence>
<feature type="transmembrane region" description="Helical" evidence="1">
    <location>
        <begin position="268"/>
        <end position="294"/>
    </location>
</feature>
<dbReference type="GeneID" id="14209880"/>
<dbReference type="InterPro" id="IPR058486">
    <property type="entry name" value="DUF8173"/>
</dbReference>
<dbReference type="Proteomes" id="UP000182829">
    <property type="component" value="Unassembled WGS sequence"/>
</dbReference>
<evidence type="ECO:0000259" key="2">
    <source>
        <dbReference type="Pfam" id="PF26514"/>
    </source>
</evidence>
<proteinExistence type="predicted"/>